<evidence type="ECO:0000313" key="2">
    <source>
        <dbReference type="EMBL" id="BAF60761.1"/>
    </source>
</evidence>
<dbReference type="STRING" id="370438.PTH_2581"/>
<evidence type="ECO:0000259" key="1">
    <source>
        <dbReference type="Pfam" id="PF00535"/>
    </source>
</evidence>
<accession>A5CZ14</accession>
<proteinExistence type="predicted"/>
<dbReference type="CAZy" id="GT2">
    <property type="family name" value="Glycosyltransferase Family 2"/>
</dbReference>
<dbReference type="AlphaFoldDB" id="A5CZ14"/>
<keyword evidence="2" id="KW-0808">Transferase</keyword>
<dbReference type="PANTHER" id="PTHR43685">
    <property type="entry name" value="GLYCOSYLTRANSFERASE"/>
    <property type="match status" value="1"/>
</dbReference>
<name>A5CZ14_PELTS</name>
<feature type="domain" description="Glycosyltransferase 2-like" evidence="1">
    <location>
        <begin position="335"/>
        <end position="513"/>
    </location>
</feature>
<dbReference type="InterPro" id="IPR050834">
    <property type="entry name" value="Glycosyltransf_2"/>
</dbReference>
<protein>
    <submittedName>
        <fullName evidence="2">Hypothetical glycosyltransferase</fullName>
    </submittedName>
</protein>
<dbReference type="Gene3D" id="3.90.550.10">
    <property type="entry name" value="Spore Coat Polysaccharide Biosynthesis Protein SpsA, Chain A"/>
    <property type="match status" value="2"/>
</dbReference>
<dbReference type="eggNOG" id="COG1216">
    <property type="taxonomic scope" value="Bacteria"/>
</dbReference>
<sequence length="598" mass="68850">MKSGSVFAKAWWLIIHEGPAEMLRRASWYVRNRNWKDICLCFSNKHVYQLWLKRELARIKEKLSAAMGDIEALIYKPLISTILPLANIEIKYLEQTLNSVLRQAYPCWELCAVATDKINPYVIEIYKKYQSIDDRFRLSFISFNSGVVQVANAALSMCVGEFVGFLDCGDELAPHALLEIVKLLNREPKIDAIYTDEDRLNNKNKRSRPLFKPGWSPDLLLSMNYVGRYLAVRKSLLDKLNGFREDVEGVHYHDMLLRLSELTKNIVRLPEVLYHRRSIPDWALYKAKDAKELSCKGQKIVLNTLARCGIDADVWLTGEGHFRVKYHLKEKPLVSIIIPTRDKINLLTRCINSILEKTTYKNYEIIVVDNGSIEKETKVYLDKLKKVSGFVILNFDEPFNYSKINNFAVEHANGDYLLFLNNDTEVITTEWLEEMIALAQKRETGAVGVKLLFPDGTIQHGGVIIGLRGIAGHAFYCSPADKPGYMDFAVVCRNYSAVTAACMMMRRDVFYEVGGFDQELDIALNDIDLCLRVINKGYYVVWTPYVLLYHQESKTRGQVLSKRNISYFLNKWEKFLDNGDLFYNPNLSLSNGEYRIKL</sequence>
<dbReference type="HOGENOM" id="CLU_005003_2_2_9"/>
<feature type="domain" description="Glycosyltransferase 2-like" evidence="1">
    <location>
        <begin position="84"/>
        <end position="239"/>
    </location>
</feature>
<keyword evidence="3" id="KW-1185">Reference proteome</keyword>
<dbReference type="GO" id="GO:0016740">
    <property type="term" value="F:transferase activity"/>
    <property type="evidence" value="ECO:0007669"/>
    <property type="project" value="UniProtKB-KW"/>
</dbReference>
<dbReference type="InterPro" id="IPR001173">
    <property type="entry name" value="Glyco_trans_2-like"/>
</dbReference>
<dbReference type="InterPro" id="IPR029044">
    <property type="entry name" value="Nucleotide-diphossugar_trans"/>
</dbReference>
<organism evidence="2 3">
    <name type="scientific">Pelotomaculum thermopropionicum (strain DSM 13744 / JCM 10971 / SI)</name>
    <dbReference type="NCBI Taxonomy" id="370438"/>
    <lineage>
        <taxon>Bacteria</taxon>
        <taxon>Bacillati</taxon>
        <taxon>Bacillota</taxon>
        <taxon>Clostridia</taxon>
        <taxon>Eubacteriales</taxon>
        <taxon>Desulfotomaculaceae</taxon>
        <taxon>Pelotomaculum</taxon>
    </lineage>
</organism>
<dbReference type="KEGG" id="pth:PTH_2581"/>
<dbReference type="CDD" id="cd04186">
    <property type="entry name" value="GT_2_like_c"/>
    <property type="match status" value="1"/>
</dbReference>
<gene>
    <name evidence="2" type="ordered locus">PTH_2581</name>
</gene>
<evidence type="ECO:0000313" key="3">
    <source>
        <dbReference type="Proteomes" id="UP000006556"/>
    </source>
</evidence>
<reference evidence="3" key="1">
    <citation type="journal article" date="2008" name="Genome Res.">
        <title>The genome of Pelotomaculum thermopropionicum reveals niche-associated evolution in anaerobic microbiota.</title>
        <authorList>
            <person name="Kosaka T."/>
            <person name="Kato S."/>
            <person name="Shimoyama T."/>
            <person name="Ishii S."/>
            <person name="Abe T."/>
            <person name="Watanabe K."/>
        </authorList>
    </citation>
    <scope>NUCLEOTIDE SEQUENCE [LARGE SCALE GENOMIC DNA]</scope>
    <source>
        <strain evidence="3">DSM 13744 / JCM 10971 / SI</strain>
    </source>
</reference>
<dbReference type="SUPFAM" id="SSF53448">
    <property type="entry name" value="Nucleotide-diphospho-sugar transferases"/>
    <property type="match status" value="2"/>
</dbReference>
<dbReference type="Pfam" id="PF00535">
    <property type="entry name" value="Glycos_transf_2"/>
    <property type="match status" value="2"/>
</dbReference>
<dbReference type="EMBL" id="AP009389">
    <property type="protein sequence ID" value="BAF60761.1"/>
    <property type="molecule type" value="Genomic_DNA"/>
</dbReference>
<dbReference type="PANTHER" id="PTHR43685:SF2">
    <property type="entry name" value="GLYCOSYLTRANSFERASE 2-LIKE DOMAIN-CONTAINING PROTEIN"/>
    <property type="match status" value="1"/>
</dbReference>
<dbReference type="CDD" id="cd04184">
    <property type="entry name" value="GT2_RfbC_Mx_like"/>
    <property type="match status" value="1"/>
</dbReference>
<dbReference type="eggNOG" id="COG1215">
    <property type="taxonomic scope" value="Bacteria"/>
</dbReference>
<dbReference type="Proteomes" id="UP000006556">
    <property type="component" value="Chromosome"/>
</dbReference>